<dbReference type="AlphaFoldDB" id="A0A077DDY7"/>
<evidence type="ECO:0000313" key="2">
    <source>
        <dbReference type="Proteomes" id="UP000028945"/>
    </source>
</evidence>
<gene>
    <name evidence="1" type="ORF">IX83_02580</name>
</gene>
<organism evidence="1 2">
    <name type="scientific">Basilea psittacipulmonis DSM 24701</name>
    <dbReference type="NCBI Taxonomy" id="1072685"/>
    <lineage>
        <taxon>Bacteria</taxon>
        <taxon>Pseudomonadati</taxon>
        <taxon>Pseudomonadota</taxon>
        <taxon>Betaproteobacteria</taxon>
        <taxon>Burkholderiales</taxon>
        <taxon>Alcaligenaceae</taxon>
        <taxon>Basilea</taxon>
    </lineage>
</organism>
<protein>
    <submittedName>
        <fullName evidence="1">Uncharacterized protein</fullName>
    </submittedName>
</protein>
<evidence type="ECO:0000313" key="1">
    <source>
        <dbReference type="EMBL" id="AIL32351.1"/>
    </source>
</evidence>
<dbReference type="Proteomes" id="UP000028945">
    <property type="component" value="Chromosome"/>
</dbReference>
<dbReference type="RefSeq" id="WP_038498837.1">
    <property type="nucleotide sequence ID" value="NZ_AFWK01000060.1"/>
</dbReference>
<proteinExistence type="predicted"/>
<accession>A0A077DDY7</accession>
<sequence>MEKNATRAFNTHSFKMHNFLVGLSSVLTVFPTTNFYPINSDNEYGYMHDAWHDVANILKEVSTKEIKNDTK</sequence>
<keyword evidence="2" id="KW-1185">Reference proteome</keyword>
<dbReference type="HOGENOM" id="CLU_2731863_0_0_4"/>
<name>A0A077DDY7_9BURK</name>
<dbReference type="KEGG" id="bpsi:IX83_02580"/>
<dbReference type="EMBL" id="CP009238">
    <property type="protein sequence ID" value="AIL32351.1"/>
    <property type="molecule type" value="Genomic_DNA"/>
</dbReference>
<reference evidence="1 2" key="1">
    <citation type="journal article" date="2014" name="BMC Genomics">
        <title>A genomic perspective on a new bacterial genus and species from the Alcaligenaceae family, Basilea psittacipulmonis.</title>
        <authorList>
            <person name="Whiteson K.L."/>
            <person name="Hernandez D."/>
            <person name="Lazarevic V."/>
            <person name="Gaia N."/>
            <person name="Farinelli L."/>
            <person name="Francois P."/>
            <person name="Pilo P."/>
            <person name="Frey J."/>
            <person name="Schrenzel J."/>
        </authorList>
    </citation>
    <scope>NUCLEOTIDE SEQUENCE [LARGE SCALE GENOMIC DNA]</scope>
    <source>
        <strain evidence="1 2">DSM 24701</strain>
    </source>
</reference>